<organism evidence="2 3">
    <name type="scientific">Digitaria exilis</name>
    <dbReference type="NCBI Taxonomy" id="1010633"/>
    <lineage>
        <taxon>Eukaryota</taxon>
        <taxon>Viridiplantae</taxon>
        <taxon>Streptophyta</taxon>
        <taxon>Embryophyta</taxon>
        <taxon>Tracheophyta</taxon>
        <taxon>Spermatophyta</taxon>
        <taxon>Magnoliopsida</taxon>
        <taxon>Liliopsida</taxon>
        <taxon>Poales</taxon>
        <taxon>Poaceae</taxon>
        <taxon>PACMAD clade</taxon>
        <taxon>Panicoideae</taxon>
        <taxon>Panicodae</taxon>
        <taxon>Paniceae</taxon>
        <taxon>Anthephorinae</taxon>
        <taxon>Digitaria</taxon>
    </lineage>
</organism>
<name>A0A835FAS1_9POAL</name>
<evidence type="ECO:0000313" key="3">
    <source>
        <dbReference type="Proteomes" id="UP000636709"/>
    </source>
</evidence>
<gene>
    <name evidence="2" type="ORF">HU200_015446</name>
</gene>
<evidence type="ECO:0000313" key="2">
    <source>
        <dbReference type="EMBL" id="KAF8733082.1"/>
    </source>
</evidence>
<dbReference type="EMBL" id="JACEFO010001603">
    <property type="protein sequence ID" value="KAF8733082.1"/>
    <property type="molecule type" value="Genomic_DNA"/>
</dbReference>
<protein>
    <recommendedName>
        <fullName evidence="4">Reverse transcriptase zinc-binding domain-containing protein</fullName>
    </recommendedName>
</protein>
<reference evidence="2" key="1">
    <citation type="submission" date="2020-07" db="EMBL/GenBank/DDBJ databases">
        <title>Genome sequence and genetic diversity analysis of an under-domesticated orphan crop, white fonio (Digitaria exilis).</title>
        <authorList>
            <person name="Bennetzen J.L."/>
            <person name="Chen S."/>
            <person name="Ma X."/>
            <person name="Wang X."/>
            <person name="Yssel A.E.J."/>
            <person name="Chaluvadi S.R."/>
            <person name="Johnson M."/>
            <person name="Gangashetty P."/>
            <person name="Hamidou F."/>
            <person name="Sanogo M.D."/>
            <person name="Zwaenepoel A."/>
            <person name="Wallace J."/>
            <person name="Van De Peer Y."/>
            <person name="Van Deynze A."/>
        </authorList>
    </citation>
    <scope>NUCLEOTIDE SEQUENCE</scope>
    <source>
        <tissue evidence="2">Leaves</tissue>
    </source>
</reference>
<keyword evidence="3" id="KW-1185">Reference proteome</keyword>
<dbReference type="AlphaFoldDB" id="A0A835FAS1"/>
<dbReference type="OrthoDB" id="428918at2759"/>
<dbReference type="Proteomes" id="UP000636709">
    <property type="component" value="Unassembled WGS sequence"/>
</dbReference>
<proteinExistence type="predicted"/>
<comment type="caution">
    <text evidence="2">The sequence shown here is derived from an EMBL/GenBank/DDBJ whole genome shotgun (WGS) entry which is preliminary data.</text>
</comment>
<evidence type="ECO:0000256" key="1">
    <source>
        <dbReference type="SAM" id="MobiDB-lite"/>
    </source>
</evidence>
<accession>A0A835FAS1</accession>
<sequence length="162" mass="18897">MTPNKGVHNIRIVKKGGPSTKSERGRTSKNISKESKLPITVEDSYCALCPSVEETADHIFFECALAHRTWECLGVDLAGGSCRHPWLMGRELPLPPSVQYDVVLLIFWQLWKARNAVIFDQEQRSVRRVLRHVVDDMENWRSRYKQHQEHWLAWNSYFSTFL</sequence>
<evidence type="ECO:0008006" key="4">
    <source>
        <dbReference type="Google" id="ProtNLM"/>
    </source>
</evidence>
<feature type="region of interest" description="Disordered" evidence="1">
    <location>
        <begin position="1"/>
        <end position="33"/>
    </location>
</feature>
<feature type="compositionally biased region" description="Basic and acidic residues" evidence="1">
    <location>
        <begin position="21"/>
        <end position="33"/>
    </location>
</feature>